<dbReference type="EMBL" id="LT981265">
    <property type="protein sequence ID" value="SPC34429.1"/>
    <property type="molecule type" value="Genomic_DNA"/>
</dbReference>
<dbReference type="AlphaFoldDB" id="A0A2K5AS40"/>
<name>A0A2K5AS40_9ARCH</name>
<dbReference type="InterPro" id="IPR051797">
    <property type="entry name" value="TrmB-like"/>
</dbReference>
<dbReference type="InterPro" id="IPR036388">
    <property type="entry name" value="WH-like_DNA-bd_sf"/>
</dbReference>
<reference evidence="3" key="1">
    <citation type="submission" date="2018-01" db="EMBL/GenBank/DDBJ databases">
        <authorList>
            <person name="Kerou L M."/>
        </authorList>
    </citation>
    <scope>NUCLEOTIDE SEQUENCE [LARGE SCALE GENOMIC DNA]</scope>
    <source>
        <strain evidence="3">SCU2</strain>
    </source>
</reference>
<protein>
    <recommendedName>
        <fullName evidence="1">Transcription regulator TrmB N-terminal domain-containing protein</fullName>
    </recommendedName>
</protein>
<feature type="domain" description="Transcription regulator TrmB N-terminal" evidence="1">
    <location>
        <begin position="15"/>
        <end position="83"/>
    </location>
</feature>
<dbReference type="SUPFAM" id="SSF46785">
    <property type="entry name" value="Winged helix' DNA-binding domain"/>
    <property type="match status" value="1"/>
</dbReference>
<dbReference type="Pfam" id="PF01978">
    <property type="entry name" value="TrmB"/>
    <property type="match status" value="1"/>
</dbReference>
<organism evidence="2 3">
    <name type="scientific">Candidatus Nitrosocaldus cavascurensis</name>
    <dbReference type="NCBI Taxonomy" id="2058097"/>
    <lineage>
        <taxon>Archaea</taxon>
        <taxon>Nitrososphaerota</taxon>
        <taxon>Nitrososphaeria</taxon>
        <taxon>Candidatus Nitrosocaldales</taxon>
        <taxon>Candidatus Nitrosocaldaceae</taxon>
        <taxon>Candidatus Nitrosocaldus</taxon>
    </lineage>
</organism>
<dbReference type="Gene3D" id="1.10.10.10">
    <property type="entry name" value="Winged helix-like DNA-binding domain superfamily/Winged helix DNA-binding domain"/>
    <property type="match status" value="1"/>
</dbReference>
<dbReference type="Proteomes" id="UP000236248">
    <property type="component" value="Chromosome NCAV"/>
</dbReference>
<evidence type="ECO:0000313" key="3">
    <source>
        <dbReference type="Proteomes" id="UP000236248"/>
    </source>
</evidence>
<dbReference type="InterPro" id="IPR036390">
    <property type="entry name" value="WH_DNA-bd_sf"/>
</dbReference>
<proteinExistence type="predicted"/>
<dbReference type="PANTHER" id="PTHR34293:SF1">
    <property type="entry name" value="HTH-TYPE TRANSCRIPTIONAL REGULATOR TRMBL2"/>
    <property type="match status" value="1"/>
</dbReference>
<dbReference type="PANTHER" id="PTHR34293">
    <property type="entry name" value="HTH-TYPE TRANSCRIPTIONAL REGULATOR TRMBL2"/>
    <property type="match status" value="1"/>
</dbReference>
<dbReference type="KEGG" id="ncv:NCAV_1262"/>
<dbReference type="InterPro" id="IPR002831">
    <property type="entry name" value="Tscrpt_reg_TrmB_N"/>
</dbReference>
<evidence type="ECO:0000259" key="1">
    <source>
        <dbReference type="Pfam" id="PF01978"/>
    </source>
</evidence>
<evidence type="ECO:0000313" key="2">
    <source>
        <dbReference type="EMBL" id="SPC34429.1"/>
    </source>
</evidence>
<keyword evidence="3" id="KW-1185">Reference proteome</keyword>
<gene>
    <name evidence="2" type="ORF">NCAV_1262</name>
</gene>
<accession>A0A2K5AS40</accession>
<sequence length="300" mass="34407">MVLNSITRDNLYLLTKKLGLSAFESEAYMCFFEMGNGLSAKDISKCAGIPLTRVYDVMKSLEEKCLVRQNKLSKPVKYYLNDPAYSLMFLLNKKKMQINEEIAMLESWVEDMKRLSINNVDSAANIYPEWTLYDSEQDVYESLIPALIRDASREVIIVGRNVINTINERFVEETIKGIERGITFKIIITVDSLDSLLTYSGEEVIEKKAMLIKLLQTYNMYSDLVYVRASDLINVVPFGIFDVEKVGFSVQSPKNGKYIVTLVTDKKAIVSEFYEIFEDLWSKSLDIDLNRFADSDMRIA</sequence>